<evidence type="ECO:0000313" key="2">
    <source>
        <dbReference type="EMBL" id="KAB7495301.1"/>
    </source>
</evidence>
<dbReference type="Proteomes" id="UP000326759">
    <property type="component" value="Unassembled WGS sequence"/>
</dbReference>
<accession>A0A5N5SMK7</accession>
<proteinExistence type="predicted"/>
<dbReference type="AlphaFoldDB" id="A0A5N5SMK7"/>
<reference evidence="2 3" key="1">
    <citation type="journal article" date="2019" name="PLoS Biol.">
        <title>Sex chromosomes control vertical transmission of feminizing Wolbachia symbionts in an isopod.</title>
        <authorList>
            <person name="Becking T."/>
            <person name="Chebbi M.A."/>
            <person name="Giraud I."/>
            <person name="Moumen B."/>
            <person name="Laverre T."/>
            <person name="Caubet Y."/>
            <person name="Peccoud J."/>
            <person name="Gilbert C."/>
            <person name="Cordaux R."/>
        </authorList>
    </citation>
    <scope>NUCLEOTIDE SEQUENCE [LARGE SCALE GENOMIC DNA]</scope>
    <source>
        <strain evidence="2">ANa2</strain>
        <tissue evidence="2">Whole body excluding digestive tract and cuticle</tissue>
    </source>
</reference>
<comment type="caution">
    <text evidence="2">The sequence shown here is derived from an EMBL/GenBank/DDBJ whole genome shotgun (WGS) entry which is preliminary data.</text>
</comment>
<keyword evidence="3" id="KW-1185">Reference proteome</keyword>
<dbReference type="EMBL" id="SEYY01022773">
    <property type="protein sequence ID" value="KAB7495301.1"/>
    <property type="molecule type" value="Genomic_DNA"/>
</dbReference>
<feature type="region of interest" description="Disordered" evidence="1">
    <location>
        <begin position="97"/>
        <end position="130"/>
    </location>
</feature>
<protein>
    <submittedName>
        <fullName evidence="2">Uncharacterized protein</fullName>
    </submittedName>
</protein>
<sequence length="231" mass="26329">MVRLTPQQRALVIKTYYETGSSIVETQKKLSSYFGVHYVNKANQILHALYTLREFSKPGRLRTRRARQNLFTVRENNNENVGVYTTRKNLTRILFHPYPTKLQKPEDNGKESVSSSSSGENGASVNDIDPVRQRLLVDEVGDAVNSSSLEITDTSNAIQETYKEPMDCPPHKKSNFTEYLNNSDNRESEVDSSVCNEHLENNIKDYCTLLRTLPTSLTPVENNIRDNKTLL</sequence>
<evidence type="ECO:0000313" key="3">
    <source>
        <dbReference type="Proteomes" id="UP000326759"/>
    </source>
</evidence>
<name>A0A5N5SMK7_9CRUS</name>
<organism evidence="2 3">
    <name type="scientific">Armadillidium nasatum</name>
    <dbReference type="NCBI Taxonomy" id="96803"/>
    <lineage>
        <taxon>Eukaryota</taxon>
        <taxon>Metazoa</taxon>
        <taxon>Ecdysozoa</taxon>
        <taxon>Arthropoda</taxon>
        <taxon>Crustacea</taxon>
        <taxon>Multicrustacea</taxon>
        <taxon>Malacostraca</taxon>
        <taxon>Eumalacostraca</taxon>
        <taxon>Peracarida</taxon>
        <taxon>Isopoda</taxon>
        <taxon>Oniscidea</taxon>
        <taxon>Crinocheta</taxon>
        <taxon>Armadillidiidae</taxon>
        <taxon>Armadillidium</taxon>
    </lineage>
</organism>
<evidence type="ECO:0000256" key="1">
    <source>
        <dbReference type="SAM" id="MobiDB-lite"/>
    </source>
</evidence>
<feature type="compositionally biased region" description="Low complexity" evidence="1">
    <location>
        <begin position="111"/>
        <end position="126"/>
    </location>
</feature>
<gene>
    <name evidence="2" type="ORF">Anas_10976</name>
</gene>
<dbReference type="OrthoDB" id="10329061at2759"/>